<accession>A0A2N5MBA4</accession>
<comment type="caution">
    <text evidence="1">The sequence shown here is derived from an EMBL/GenBank/DDBJ whole genome shotgun (WGS) entry which is preliminary data.</text>
</comment>
<dbReference type="EMBL" id="PGUY01000003">
    <property type="protein sequence ID" value="PLT31642.1"/>
    <property type="molecule type" value="Genomic_DNA"/>
</dbReference>
<dbReference type="Proteomes" id="UP000234748">
    <property type="component" value="Unassembled WGS sequence"/>
</dbReference>
<evidence type="ECO:0000313" key="2">
    <source>
        <dbReference type="Proteomes" id="UP000234748"/>
    </source>
</evidence>
<reference evidence="1 2" key="1">
    <citation type="submission" date="2017-11" db="EMBL/GenBank/DDBJ databases">
        <title>Comparitive Functional Genomics of Dry Heat Resistant strains isolated from the Viking Spacecraft.</title>
        <authorList>
            <person name="Seuylemezian A."/>
            <person name="Cooper K."/>
            <person name="Vaishampayan P."/>
        </authorList>
    </citation>
    <scope>NUCLEOTIDE SEQUENCE [LARGE SCALE GENOMIC DNA]</scope>
    <source>
        <strain evidence="1 2">V1-29</strain>
    </source>
</reference>
<dbReference type="AlphaFoldDB" id="A0A2N5MBA4"/>
<sequence length="77" mass="8766">MSKKLGVGGAFVERKNSFESWDKILGTEQTILDFWQWGFSDIQSNSLRGIFDEFLVGAAIGGLNQSRIEWDAFDLKY</sequence>
<gene>
    <name evidence="1" type="ORF">CUU66_01955</name>
</gene>
<keyword evidence="2" id="KW-1185">Reference proteome</keyword>
<dbReference type="OrthoDB" id="9803979at2"/>
<protein>
    <submittedName>
        <fullName evidence="1">Uncharacterized protein</fullName>
    </submittedName>
</protein>
<evidence type="ECO:0000313" key="1">
    <source>
        <dbReference type="EMBL" id="PLT31642.1"/>
    </source>
</evidence>
<name>A0A2N5MBA4_9BACI</name>
<dbReference type="RefSeq" id="WP_101640001.1">
    <property type="nucleotide sequence ID" value="NZ_PGUY01000003.1"/>
</dbReference>
<organism evidence="1 2">
    <name type="scientific">Peribacillus deserti</name>
    <dbReference type="NCBI Taxonomy" id="673318"/>
    <lineage>
        <taxon>Bacteria</taxon>
        <taxon>Bacillati</taxon>
        <taxon>Bacillota</taxon>
        <taxon>Bacilli</taxon>
        <taxon>Bacillales</taxon>
        <taxon>Bacillaceae</taxon>
        <taxon>Peribacillus</taxon>
    </lineage>
</organism>
<proteinExistence type="predicted"/>